<keyword evidence="1" id="KW-0472">Membrane</keyword>
<dbReference type="PROSITE" id="PS50830">
    <property type="entry name" value="TNASE_3"/>
    <property type="match status" value="1"/>
</dbReference>
<dbReference type="Proteomes" id="UP000024836">
    <property type="component" value="Unassembled WGS sequence"/>
</dbReference>
<dbReference type="SMART" id="SM00318">
    <property type="entry name" value="SNc"/>
    <property type="match status" value="1"/>
</dbReference>
<dbReference type="InterPro" id="IPR035437">
    <property type="entry name" value="SNase_OB-fold_sf"/>
</dbReference>
<name>A0A058ZPK9_9RHOB</name>
<dbReference type="AlphaFoldDB" id="A0A058ZPK9"/>
<organism evidence="3 4">
    <name type="scientific">Actibacterium atlanticum</name>
    <dbReference type="NCBI Taxonomy" id="1461693"/>
    <lineage>
        <taxon>Bacteria</taxon>
        <taxon>Pseudomonadati</taxon>
        <taxon>Pseudomonadota</taxon>
        <taxon>Alphaproteobacteria</taxon>
        <taxon>Rhodobacterales</taxon>
        <taxon>Roseobacteraceae</taxon>
        <taxon>Actibacterium</taxon>
    </lineage>
</organism>
<dbReference type="STRING" id="1461693.ATO10_00325"/>
<gene>
    <name evidence="3" type="ORF">ATO10_00325</name>
</gene>
<evidence type="ECO:0000256" key="1">
    <source>
        <dbReference type="SAM" id="Phobius"/>
    </source>
</evidence>
<evidence type="ECO:0000259" key="2">
    <source>
        <dbReference type="PROSITE" id="PS50830"/>
    </source>
</evidence>
<dbReference type="Gene3D" id="2.40.50.90">
    <property type="match status" value="1"/>
</dbReference>
<accession>A0A058ZPK9</accession>
<keyword evidence="1" id="KW-1133">Transmembrane helix</keyword>
<sequence length="167" mass="18103">MHIRCTRHAYLLRRGWVSMKLSPTLFAYVVVLVMALIKFTDWFVAHHDLSARGCLVSYVYDGDTVALTCDGQERTARLVGFDTPETKSPGCAAEAALGAQATTRLRALVAAGRVTLDGQGSDKYGRLLVRMAVAGQDVADTLINEGLAVAYDGGARLNWCRRLRAAG</sequence>
<dbReference type="PATRIC" id="fig|1461693.3.peg.69"/>
<evidence type="ECO:0000313" key="3">
    <source>
        <dbReference type="EMBL" id="KCV83160.1"/>
    </source>
</evidence>
<dbReference type="Pfam" id="PF00565">
    <property type="entry name" value="SNase"/>
    <property type="match status" value="1"/>
</dbReference>
<reference evidence="3 4" key="1">
    <citation type="submission" date="2013-04" db="EMBL/GenBank/DDBJ databases">
        <title>Shimia sp. 22II-S11-Z10 Genome Sequencing.</title>
        <authorList>
            <person name="Lai Q."/>
            <person name="Li G."/>
            <person name="Shao Z."/>
        </authorList>
    </citation>
    <scope>NUCLEOTIDE SEQUENCE [LARGE SCALE GENOMIC DNA]</scope>
    <source>
        <strain evidence="4">22II-S11-Z10</strain>
    </source>
</reference>
<protein>
    <submittedName>
        <fullName evidence="3">Thermonuclease</fullName>
    </submittedName>
</protein>
<dbReference type="eggNOG" id="COG1525">
    <property type="taxonomic scope" value="Bacteria"/>
</dbReference>
<feature type="domain" description="TNase-like" evidence="2">
    <location>
        <begin position="50"/>
        <end position="151"/>
    </location>
</feature>
<feature type="transmembrane region" description="Helical" evidence="1">
    <location>
        <begin position="21"/>
        <end position="44"/>
    </location>
</feature>
<keyword evidence="4" id="KW-1185">Reference proteome</keyword>
<proteinExistence type="predicted"/>
<dbReference type="EMBL" id="AQQY01000001">
    <property type="protein sequence ID" value="KCV83160.1"/>
    <property type="molecule type" value="Genomic_DNA"/>
</dbReference>
<keyword evidence="1" id="KW-0812">Transmembrane</keyword>
<dbReference type="SUPFAM" id="SSF50199">
    <property type="entry name" value="Staphylococcal nuclease"/>
    <property type="match status" value="1"/>
</dbReference>
<comment type="caution">
    <text evidence="3">The sequence shown here is derived from an EMBL/GenBank/DDBJ whole genome shotgun (WGS) entry which is preliminary data.</text>
</comment>
<evidence type="ECO:0000313" key="4">
    <source>
        <dbReference type="Proteomes" id="UP000024836"/>
    </source>
</evidence>
<dbReference type="InterPro" id="IPR016071">
    <property type="entry name" value="Staphylococal_nuclease_OB-fold"/>
</dbReference>